<dbReference type="SUPFAM" id="SSF54292">
    <property type="entry name" value="2Fe-2S ferredoxin-like"/>
    <property type="match status" value="1"/>
</dbReference>
<dbReference type="Gene3D" id="1.10.150.120">
    <property type="entry name" value="[2Fe-2S]-binding domain"/>
    <property type="match status" value="1"/>
</dbReference>
<protein>
    <submittedName>
        <fullName evidence="7">Carbon-monoxide dehydrogenase small subunit</fullName>
        <ecNumber evidence="7">1.2.7.4</ecNumber>
    </submittedName>
</protein>
<organism evidence="7 8">
    <name type="scientific">Candidatus Fervidibacter sacchari</name>
    <dbReference type="NCBI Taxonomy" id="1448929"/>
    <lineage>
        <taxon>Bacteria</taxon>
        <taxon>Candidatus Fervidibacterota</taxon>
        <taxon>Candidatus Fervidibacter</taxon>
    </lineage>
</organism>
<dbReference type="PROSITE" id="PS00197">
    <property type="entry name" value="2FE2S_FER_1"/>
    <property type="match status" value="1"/>
</dbReference>
<reference evidence="7 8" key="1">
    <citation type="submission" date="2022-08" db="EMBL/GenBank/DDBJ databases">
        <title>Bacterial and archaeal communities from various locations to study Microbial Dark Matter (Phase II).</title>
        <authorList>
            <person name="Stepanauskas R."/>
        </authorList>
    </citation>
    <scope>NUCLEOTIDE SEQUENCE [LARGE SCALE GENOMIC DNA]</scope>
    <source>
        <strain evidence="7 8">PD1</strain>
    </source>
</reference>
<evidence type="ECO:0000256" key="4">
    <source>
        <dbReference type="ARBA" id="ARBA00023004"/>
    </source>
</evidence>
<evidence type="ECO:0000256" key="5">
    <source>
        <dbReference type="ARBA" id="ARBA00023014"/>
    </source>
</evidence>
<sequence>MERKKHRITLTVNGRVHELEVEPRERLIDVLRYKLGYTGVKEGCSTGDCGACTILLDGKPVTSCLVLAVSANGKSIVTVEGIAREGKLHPVQQAFVEHGAVQCGFCTPGFIVNAYALLNENPNPDVETIRYWLAGNLCRCTGYQKIIKAVLAAAEMMRQQGQPQG</sequence>
<gene>
    <name evidence="7" type="ORF">M2350_002947</name>
</gene>
<evidence type="ECO:0000256" key="3">
    <source>
        <dbReference type="ARBA" id="ARBA00023002"/>
    </source>
</evidence>
<dbReference type="InterPro" id="IPR006058">
    <property type="entry name" value="2Fe2S_fd_BS"/>
</dbReference>
<dbReference type="CDD" id="cd00207">
    <property type="entry name" value="fer2"/>
    <property type="match status" value="1"/>
</dbReference>
<dbReference type="Pfam" id="PF01799">
    <property type="entry name" value="Fer2_2"/>
    <property type="match status" value="1"/>
</dbReference>
<keyword evidence="8" id="KW-1185">Reference proteome</keyword>
<dbReference type="RefSeq" id="WP_018195383.1">
    <property type="nucleotide sequence ID" value="NZ_CP130454.1"/>
</dbReference>
<dbReference type="EMBL" id="JANUCP010000005">
    <property type="protein sequence ID" value="MCS3920518.1"/>
    <property type="molecule type" value="Genomic_DNA"/>
</dbReference>
<proteinExistence type="predicted"/>
<keyword evidence="3 7" id="KW-0560">Oxidoreductase</keyword>
<dbReference type="PANTHER" id="PTHR44379:SF8">
    <property type="entry name" value="XANTHINE DEHYDROGENASE IRON-SULFUR-BINDING SUBUNIT XDHC-RELATED"/>
    <property type="match status" value="1"/>
</dbReference>
<evidence type="ECO:0000256" key="1">
    <source>
        <dbReference type="ARBA" id="ARBA00022714"/>
    </source>
</evidence>
<dbReference type="InterPro" id="IPR036884">
    <property type="entry name" value="2Fe-2S-bd_dom_sf"/>
</dbReference>
<evidence type="ECO:0000313" key="7">
    <source>
        <dbReference type="EMBL" id="MCS3920518.1"/>
    </source>
</evidence>
<dbReference type="PANTHER" id="PTHR44379">
    <property type="entry name" value="OXIDOREDUCTASE WITH IRON-SULFUR SUBUNIT"/>
    <property type="match status" value="1"/>
</dbReference>
<dbReference type="InterPro" id="IPR002888">
    <property type="entry name" value="2Fe-2S-bd"/>
</dbReference>
<dbReference type="Gene3D" id="3.10.20.30">
    <property type="match status" value="1"/>
</dbReference>
<dbReference type="GO" id="GO:0043885">
    <property type="term" value="F:anaerobic carbon-monoxide dehydrogenase activity"/>
    <property type="evidence" value="ECO:0007669"/>
    <property type="project" value="UniProtKB-EC"/>
</dbReference>
<dbReference type="InterPro" id="IPR012675">
    <property type="entry name" value="Beta-grasp_dom_sf"/>
</dbReference>
<feature type="domain" description="2Fe-2S ferredoxin-type" evidence="6">
    <location>
        <begin position="6"/>
        <end position="82"/>
    </location>
</feature>
<dbReference type="Proteomes" id="UP001204798">
    <property type="component" value="Unassembled WGS sequence"/>
</dbReference>
<name>A0ABT2EUC2_9BACT</name>
<dbReference type="InterPro" id="IPR051452">
    <property type="entry name" value="Diverse_Oxidoreductases"/>
</dbReference>
<evidence type="ECO:0000256" key="2">
    <source>
        <dbReference type="ARBA" id="ARBA00022723"/>
    </source>
</evidence>
<dbReference type="SUPFAM" id="SSF47741">
    <property type="entry name" value="CO dehydrogenase ISP C-domain like"/>
    <property type="match status" value="1"/>
</dbReference>
<evidence type="ECO:0000313" key="8">
    <source>
        <dbReference type="Proteomes" id="UP001204798"/>
    </source>
</evidence>
<dbReference type="InterPro" id="IPR036010">
    <property type="entry name" value="2Fe-2S_ferredoxin-like_sf"/>
</dbReference>
<comment type="caution">
    <text evidence="7">The sequence shown here is derived from an EMBL/GenBank/DDBJ whole genome shotgun (WGS) entry which is preliminary data.</text>
</comment>
<dbReference type="EC" id="1.2.7.4" evidence="7"/>
<keyword evidence="1" id="KW-0001">2Fe-2S</keyword>
<keyword evidence="5" id="KW-0411">Iron-sulfur</keyword>
<keyword evidence="4" id="KW-0408">Iron</keyword>
<dbReference type="InterPro" id="IPR001041">
    <property type="entry name" value="2Fe-2S_ferredoxin-type"/>
</dbReference>
<dbReference type="PROSITE" id="PS51085">
    <property type="entry name" value="2FE2S_FER_2"/>
    <property type="match status" value="1"/>
</dbReference>
<dbReference type="Pfam" id="PF00111">
    <property type="entry name" value="Fer2"/>
    <property type="match status" value="1"/>
</dbReference>
<keyword evidence="2" id="KW-0479">Metal-binding</keyword>
<evidence type="ECO:0000259" key="6">
    <source>
        <dbReference type="PROSITE" id="PS51085"/>
    </source>
</evidence>
<accession>A0ABT2EUC2</accession>